<sequence length="65" mass="7232">MRELKGFQRVTLAPGGTQRVRFTLKRQDLQFWGGHGWTVEPGSFDLWIATSSVGGLHGSFDLARA</sequence>
<reference evidence="2" key="1">
    <citation type="journal article" date="2013" name="Environ. Microbiol.">
        <title>Seasonally variable intestinal metagenomes of the red palm weevil (Rhynchophorus ferrugineus).</title>
        <authorList>
            <person name="Jia S."/>
            <person name="Zhang X."/>
            <person name="Zhang G."/>
            <person name="Yin A."/>
            <person name="Zhang S."/>
            <person name="Li F."/>
            <person name="Wang L."/>
            <person name="Zhao D."/>
            <person name="Yun Q."/>
            <person name="Tala"/>
            <person name="Wang J."/>
            <person name="Sun G."/>
            <person name="Baabdullah M."/>
            <person name="Yu X."/>
            <person name="Hu S."/>
            <person name="Al-Mssallem I.S."/>
            <person name="Yu J."/>
        </authorList>
    </citation>
    <scope>NUCLEOTIDE SEQUENCE</scope>
</reference>
<dbReference type="AlphaFoldDB" id="A0A060BYV8"/>
<accession>A0A060BYV8</accession>
<dbReference type="InterPro" id="IPR026891">
    <property type="entry name" value="Fn3-like"/>
</dbReference>
<evidence type="ECO:0000259" key="1">
    <source>
        <dbReference type="SMART" id="SM01217"/>
    </source>
</evidence>
<dbReference type="SMART" id="SM01217">
    <property type="entry name" value="Fn3_like"/>
    <property type="match status" value="1"/>
</dbReference>
<dbReference type="EMBL" id="KF118430">
    <property type="protein sequence ID" value="AIA85691.1"/>
    <property type="molecule type" value="Genomic_DNA"/>
</dbReference>
<proteinExistence type="predicted"/>
<organism evidence="2">
    <name type="scientific">uncultured Caulobacter sp</name>
    <dbReference type="NCBI Taxonomy" id="158749"/>
    <lineage>
        <taxon>Bacteria</taxon>
        <taxon>Pseudomonadati</taxon>
        <taxon>Pseudomonadota</taxon>
        <taxon>Alphaproteobacteria</taxon>
        <taxon>Caulobacterales</taxon>
        <taxon>Caulobacteraceae</taxon>
        <taxon>Caulobacter</taxon>
        <taxon>environmental samples</taxon>
    </lineage>
</organism>
<feature type="domain" description="Fibronectin type III-like" evidence="1">
    <location>
        <begin position="1"/>
        <end position="52"/>
    </location>
</feature>
<protein>
    <submittedName>
        <fullName evidence="2">CAZy families GH3 protein</fullName>
    </submittedName>
</protein>
<name>A0A060BYV8_9CAUL</name>
<evidence type="ECO:0000313" key="2">
    <source>
        <dbReference type="EMBL" id="AIA85691.1"/>
    </source>
</evidence>
<dbReference type="InterPro" id="IPR013783">
    <property type="entry name" value="Ig-like_fold"/>
</dbReference>
<dbReference type="Gene3D" id="2.60.40.10">
    <property type="entry name" value="Immunoglobulins"/>
    <property type="match status" value="1"/>
</dbReference>
<dbReference type="Pfam" id="PF14310">
    <property type="entry name" value="Fn3-like"/>
    <property type="match status" value="1"/>
</dbReference>